<dbReference type="SUPFAM" id="SSF51182">
    <property type="entry name" value="RmlC-like cupins"/>
    <property type="match status" value="1"/>
</dbReference>
<evidence type="ECO:0008006" key="3">
    <source>
        <dbReference type="Google" id="ProtNLM"/>
    </source>
</evidence>
<dbReference type="InterPro" id="IPR011051">
    <property type="entry name" value="RmlC_Cupin_sf"/>
</dbReference>
<name>A0A2H3SH54_FUSOX</name>
<dbReference type="Gene3D" id="2.60.120.10">
    <property type="entry name" value="Jelly Rolls"/>
    <property type="match status" value="1"/>
</dbReference>
<dbReference type="AlphaFoldDB" id="A0A2H3SH54"/>
<evidence type="ECO:0000313" key="2">
    <source>
        <dbReference type="Proteomes" id="UP000219369"/>
    </source>
</evidence>
<accession>A0A2H3SH54</accession>
<evidence type="ECO:0000313" key="1">
    <source>
        <dbReference type="EMBL" id="SCO75878.1"/>
    </source>
</evidence>
<proteinExistence type="predicted"/>
<dbReference type="Proteomes" id="UP000219369">
    <property type="component" value="Unassembled WGS sequence"/>
</dbReference>
<protein>
    <recommendedName>
        <fullName evidence="3">Cupin type-1 domain-containing protein</fullName>
    </recommendedName>
</protein>
<dbReference type="EMBL" id="FMJY01000001">
    <property type="protein sequence ID" value="SCO75878.1"/>
    <property type="molecule type" value="Genomic_DNA"/>
</dbReference>
<gene>
    <name evidence="1" type="ORF">FRV6_00090</name>
</gene>
<dbReference type="PANTHER" id="PTHR38599:SF1">
    <property type="entry name" value="CUPIN DOMAIN PROTEIN (AFU_ORTHOLOGUE AFUA_3G13620)"/>
    <property type="match status" value="1"/>
</dbReference>
<dbReference type="InterPro" id="IPR014710">
    <property type="entry name" value="RmlC-like_jellyroll"/>
</dbReference>
<organism evidence="1 2">
    <name type="scientific">Fusarium oxysporum</name>
    <name type="common">Fusarium vascular wilt</name>
    <dbReference type="NCBI Taxonomy" id="5507"/>
    <lineage>
        <taxon>Eukaryota</taxon>
        <taxon>Fungi</taxon>
        <taxon>Dikarya</taxon>
        <taxon>Ascomycota</taxon>
        <taxon>Pezizomycotina</taxon>
        <taxon>Sordariomycetes</taxon>
        <taxon>Hypocreomycetidae</taxon>
        <taxon>Hypocreales</taxon>
        <taxon>Nectriaceae</taxon>
        <taxon>Fusarium</taxon>
        <taxon>Fusarium oxysporum species complex</taxon>
    </lineage>
</organism>
<dbReference type="OrthoDB" id="5793281at2759"/>
<dbReference type="PANTHER" id="PTHR38599">
    <property type="entry name" value="CUPIN DOMAIN PROTEIN (AFU_ORTHOLOGUE AFUA_3G13620)"/>
    <property type="match status" value="1"/>
</dbReference>
<reference evidence="2" key="1">
    <citation type="submission" date="2016-09" db="EMBL/GenBank/DDBJ databases">
        <authorList>
            <person name="Guldener U."/>
        </authorList>
    </citation>
    <scope>NUCLEOTIDE SEQUENCE [LARGE SCALE GENOMIC DNA]</scope>
    <source>
        <strain evidence="2">V64-1</strain>
    </source>
</reference>
<sequence>MSRQVPDPVYKRKAPMPTVEPVYSYPLKNVPGFSVVALRVTYPPGAEHPPHRHGGASVIGTVLSGSTYNKLNQGR</sequence>